<keyword evidence="2" id="KW-0809">Transit peptide</keyword>
<dbReference type="Gene3D" id="1.10.3580.10">
    <property type="entry name" value="ATP12 ATPase"/>
    <property type="match status" value="1"/>
</dbReference>
<dbReference type="Proteomes" id="UP000051184">
    <property type="component" value="Unassembled WGS sequence"/>
</dbReference>
<dbReference type="SUPFAM" id="SSF160909">
    <property type="entry name" value="ATP12-like"/>
    <property type="match status" value="1"/>
</dbReference>
<dbReference type="STRING" id="1715691.TA5113_00164"/>
<dbReference type="RefSeq" id="WP_058313857.1">
    <property type="nucleotide sequence ID" value="NZ_CYTO01000003.1"/>
</dbReference>
<proteinExistence type="inferred from homology"/>
<evidence type="ECO:0000256" key="2">
    <source>
        <dbReference type="ARBA" id="ARBA00022946"/>
    </source>
</evidence>
<evidence type="ECO:0000256" key="3">
    <source>
        <dbReference type="ARBA" id="ARBA00023186"/>
    </source>
</evidence>
<evidence type="ECO:0000256" key="1">
    <source>
        <dbReference type="ARBA" id="ARBA00008231"/>
    </source>
</evidence>
<dbReference type="InterPro" id="IPR023335">
    <property type="entry name" value="ATP12_ortho_dom_sf"/>
</dbReference>
<dbReference type="EMBL" id="CYUE01000003">
    <property type="protein sequence ID" value="CUK24840.1"/>
    <property type="molecule type" value="Genomic_DNA"/>
</dbReference>
<accession>A0A0N7MBA2</accession>
<gene>
    <name evidence="4" type="ORF">TA5114_00627</name>
</gene>
<reference evidence="5" key="1">
    <citation type="submission" date="2015-09" db="EMBL/GenBank/DDBJ databases">
        <authorList>
            <person name="Rodrigo-Torres Lidia"/>
            <person name="Arahal R.David."/>
        </authorList>
    </citation>
    <scope>NUCLEOTIDE SEQUENCE [LARGE SCALE GENOMIC DNA]</scope>
    <source>
        <strain evidence="5">CECT 5114</strain>
    </source>
</reference>
<dbReference type="Pfam" id="PF07542">
    <property type="entry name" value="ATP12"/>
    <property type="match status" value="1"/>
</dbReference>
<protein>
    <submittedName>
        <fullName evidence="4">ATP12 chaperone protein</fullName>
    </submittedName>
</protein>
<keyword evidence="5" id="KW-1185">Reference proteome</keyword>
<dbReference type="InterPro" id="IPR011419">
    <property type="entry name" value="ATP12_ATP_synth-F1-assembly"/>
</dbReference>
<dbReference type="GO" id="GO:0043461">
    <property type="term" value="P:proton-transporting ATP synthase complex assembly"/>
    <property type="evidence" value="ECO:0007669"/>
    <property type="project" value="InterPro"/>
</dbReference>
<dbReference type="PANTHER" id="PTHR21013">
    <property type="entry name" value="ATP SYNTHASE MITOCHONDRIAL F1 COMPLEX ASSEMBLY FACTOR 2/ATP12 PROTEIN, MITOCHONDRIAL PRECURSOR"/>
    <property type="match status" value="1"/>
</dbReference>
<dbReference type="OrthoDB" id="9797825at2"/>
<comment type="similarity">
    <text evidence="1">Belongs to the ATP12 family.</text>
</comment>
<organism evidence="4 5">
    <name type="scientific">Cognatishimia activa</name>
    <dbReference type="NCBI Taxonomy" id="1715691"/>
    <lineage>
        <taxon>Bacteria</taxon>
        <taxon>Pseudomonadati</taxon>
        <taxon>Pseudomonadota</taxon>
        <taxon>Alphaproteobacteria</taxon>
        <taxon>Rhodobacterales</taxon>
        <taxon>Paracoccaceae</taxon>
        <taxon>Cognatishimia</taxon>
    </lineage>
</organism>
<evidence type="ECO:0000313" key="4">
    <source>
        <dbReference type="EMBL" id="CUK24840.1"/>
    </source>
</evidence>
<sequence length="237" mass="26702">MAGWNTKKKFWKDATVSETEAGFAVLLDGRGLKTPAKTPVVAPTKAIADAIAAEWDAQVDEIDPLSMPVTRWVNAALDKVALQHAEVADMLAEYGGTDLLCYRADNPQELAQRQAELWDPILDWAADTLDARLIPVQGVMFQTQDANTLERLRQRTHRFSNFELAAFHDLVSLSGSLILGFAAVEKLRPNEELWSLSRLDERWQEEQWGRDDEAHELAEIKKAAFLQAQKNFELCRV</sequence>
<keyword evidence="3" id="KW-0143">Chaperone</keyword>
<evidence type="ECO:0000313" key="5">
    <source>
        <dbReference type="Proteomes" id="UP000051184"/>
    </source>
</evidence>
<dbReference type="Gene3D" id="3.30.2180.10">
    <property type="entry name" value="ATP12-like"/>
    <property type="match status" value="1"/>
</dbReference>
<dbReference type="AlphaFoldDB" id="A0A0N7MBA2"/>
<dbReference type="PANTHER" id="PTHR21013:SF10">
    <property type="entry name" value="ATP SYNTHASE MITOCHONDRIAL F1 COMPLEX ASSEMBLY FACTOR 2"/>
    <property type="match status" value="1"/>
</dbReference>
<name>A0A0N7MBA2_9RHOB</name>
<dbReference type="InterPro" id="IPR042272">
    <property type="entry name" value="ATP12_ATP_synth-F1-assembly_N"/>
</dbReference>